<evidence type="ECO:0000256" key="1">
    <source>
        <dbReference type="ARBA" id="ARBA00008985"/>
    </source>
</evidence>
<comment type="caution">
    <text evidence="10">The sequence shown here is derived from an EMBL/GenBank/DDBJ whole genome shotgun (WGS) entry which is preliminary data.</text>
</comment>
<evidence type="ECO:0000256" key="3">
    <source>
        <dbReference type="ARBA" id="ARBA00012718"/>
    </source>
</evidence>
<keyword evidence="5 8" id="KW-0378">Hydrolase</keyword>
<comment type="catalytic activity">
    <reaction evidence="7 8">
        <text>N-terminal L-glutaminyl-[protein] + H2O = N-terminal L-glutamyl-[protein] + NH4(+)</text>
        <dbReference type="Rhea" id="RHEA:50680"/>
        <dbReference type="Rhea" id="RHEA-COMP:12668"/>
        <dbReference type="Rhea" id="RHEA-COMP:12777"/>
        <dbReference type="ChEBI" id="CHEBI:15377"/>
        <dbReference type="ChEBI" id="CHEBI:28938"/>
        <dbReference type="ChEBI" id="CHEBI:64721"/>
        <dbReference type="ChEBI" id="CHEBI:64722"/>
        <dbReference type="EC" id="3.5.1.122"/>
    </reaction>
</comment>
<dbReference type="InterPro" id="IPR037132">
    <property type="entry name" value="N_Gln_amidohydro_ab_roll_sf"/>
</dbReference>
<dbReference type="GO" id="GO:0008418">
    <property type="term" value="F:protein-N-terminal asparagine amidohydrolase activity"/>
    <property type="evidence" value="ECO:0007669"/>
    <property type="project" value="UniProtKB-UniRule"/>
</dbReference>
<dbReference type="OrthoDB" id="191192at2759"/>
<protein>
    <recommendedName>
        <fullName evidence="4 8">Protein N-terminal glutamine amidohydrolase</fullName>
        <ecNumber evidence="3 8">3.5.1.122</ecNumber>
    </recommendedName>
    <alternativeName>
        <fullName evidence="6 8">Protein NH2-terminal glutamine deamidase</fullName>
    </alternativeName>
</protein>
<accession>A0A1Y2FDB2</accession>
<evidence type="ECO:0000313" key="10">
    <source>
        <dbReference type="EMBL" id="ORY81911.1"/>
    </source>
</evidence>
<evidence type="ECO:0000256" key="7">
    <source>
        <dbReference type="ARBA" id="ARBA00048768"/>
    </source>
</evidence>
<organism evidence="10 11">
    <name type="scientific">Protomyces lactucae-debilis</name>
    <dbReference type="NCBI Taxonomy" id="2754530"/>
    <lineage>
        <taxon>Eukaryota</taxon>
        <taxon>Fungi</taxon>
        <taxon>Dikarya</taxon>
        <taxon>Ascomycota</taxon>
        <taxon>Taphrinomycotina</taxon>
        <taxon>Taphrinomycetes</taxon>
        <taxon>Taphrinales</taxon>
        <taxon>Protomycetaceae</taxon>
        <taxon>Protomyces</taxon>
    </lineage>
</organism>
<comment type="function">
    <text evidence="8">Mediates the side-chain deamidation of N-terminal glutamine residues to glutamate, an important step in N-end rule pathway of protein degradation. Conversion of the resulting N-terminal glutamine to glutamate renders the protein susceptible to arginylation, polyubiquitination and degradation as specified by the N-end rule. Does not act on substrates with internal or C-terminal glutamine and does not act on non-glutamine residues in any position.</text>
</comment>
<dbReference type="GO" id="GO:0005634">
    <property type="term" value="C:nucleus"/>
    <property type="evidence" value="ECO:0007669"/>
    <property type="project" value="TreeGrafter"/>
</dbReference>
<dbReference type="AlphaFoldDB" id="A0A1Y2FDB2"/>
<dbReference type="InterPro" id="IPR039733">
    <property type="entry name" value="NTAQ1"/>
</dbReference>
<name>A0A1Y2FDB2_PROLT</name>
<gene>
    <name evidence="10" type="ORF">BCR37DRAFT_379809</name>
</gene>
<feature type="domain" description="Protein N-terminal glutamine amidohydrolase alpha beta roll" evidence="9">
    <location>
        <begin position="10"/>
        <end position="193"/>
    </location>
</feature>
<dbReference type="Gene3D" id="3.10.620.10">
    <property type="entry name" value="Protein N-terminal glutamine amidohydrolase, alpha beta roll"/>
    <property type="match status" value="1"/>
</dbReference>
<dbReference type="GeneID" id="63785950"/>
<dbReference type="PANTHER" id="PTHR13035:SF0">
    <property type="entry name" value="PROTEIN N-TERMINAL GLUTAMINE AMIDOHYDROLASE"/>
    <property type="match status" value="1"/>
</dbReference>
<evidence type="ECO:0000256" key="6">
    <source>
        <dbReference type="ARBA" id="ARBA00029677"/>
    </source>
</evidence>
<dbReference type="RefSeq" id="XP_040725045.1">
    <property type="nucleotide sequence ID" value="XM_040869351.1"/>
</dbReference>
<keyword evidence="11" id="KW-1185">Reference proteome</keyword>
<dbReference type="PANTHER" id="PTHR13035">
    <property type="entry name" value="PROTEIN N-TERMINAL GLUTAMINE AMIDOHYDROLASE"/>
    <property type="match status" value="1"/>
</dbReference>
<dbReference type="OMA" id="GWGTVYS"/>
<reference evidence="10 11" key="1">
    <citation type="submission" date="2016-07" db="EMBL/GenBank/DDBJ databases">
        <title>Pervasive Adenine N6-methylation of Active Genes in Fungi.</title>
        <authorList>
            <consortium name="DOE Joint Genome Institute"/>
            <person name="Mondo S.J."/>
            <person name="Dannebaum R.O."/>
            <person name="Kuo R.C."/>
            <person name="Labutti K."/>
            <person name="Haridas S."/>
            <person name="Kuo A."/>
            <person name="Salamov A."/>
            <person name="Ahrendt S.R."/>
            <person name="Lipzen A."/>
            <person name="Sullivan W."/>
            <person name="Andreopoulos W.B."/>
            <person name="Clum A."/>
            <person name="Lindquist E."/>
            <person name="Daum C."/>
            <person name="Ramamoorthy G.K."/>
            <person name="Gryganskyi A."/>
            <person name="Culley D."/>
            <person name="Magnuson J.K."/>
            <person name="James T.Y."/>
            <person name="O'Malley M.A."/>
            <person name="Stajich J.E."/>
            <person name="Spatafora J.W."/>
            <person name="Visel A."/>
            <person name="Grigoriev I.V."/>
        </authorList>
    </citation>
    <scope>NUCLEOTIDE SEQUENCE [LARGE SCALE GENOMIC DNA]</scope>
    <source>
        <strain evidence="10 11">12-1054</strain>
    </source>
</reference>
<dbReference type="GO" id="GO:0070773">
    <property type="term" value="F:protein-N-terminal glutamine amidohydrolase activity"/>
    <property type="evidence" value="ECO:0007669"/>
    <property type="project" value="UniProtKB-UniRule"/>
</dbReference>
<evidence type="ECO:0000259" key="9">
    <source>
        <dbReference type="Pfam" id="PF09764"/>
    </source>
</evidence>
<sequence>MPLDRSQMPYAACYCEENIYHLARHLQSADELYVAIISNADGRFPLWRNRRRLELGDPQGLVVWGYHVILLQRNASAPVVYDFDSDVPWPCPLAVYASEVLKDETFLQPTFHRLFRIISATAYLRDFRSDRSHMLAEDGVTYLMPVPTWPCLGDASKPNSLPALYRMDQTMLGMNSLHTLHGRVTTQNEMLAFMQPRDDS</sequence>
<comment type="subunit">
    <text evidence="2 8">Monomer.</text>
</comment>
<evidence type="ECO:0000313" key="11">
    <source>
        <dbReference type="Proteomes" id="UP000193685"/>
    </source>
</evidence>
<evidence type="ECO:0000256" key="2">
    <source>
        <dbReference type="ARBA" id="ARBA00011245"/>
    </source>
</evidence>
<dbReference type="EMBL" id="MCFI01000010">
    <property type="protein sequence ID" value="ORY81911.1"/>
    <property type="molecule type" value="Genomic_DNA"/>
</dbReference>
<dbReference type="Pfam" id="PF09764">
    <property type="entry name" value="Nt_Gln_amidase"/>
    <property type="match status" value="1"/>
</dbReference>
<dbReference type="InterPro" id="IPR023128">
    <property type="entry name" value="Prot_N_Gln_amidohydro_ab_roll"/>
</dbReference>
<dbReference type="EC" id="3.5.1.122" evidence="3 8"/>
<evidence type="ECO:0000256" key="4">
    <source>
        <dbReference type="ARBA" id="ARBA00021247"/>
    </source>
</evidence>
<evidence type="ECO:0000256" key="5">
    <source>
        <dbReference type="ARBA" id="ARBA00022801"/>
    </source>
</evidence>
<dbReference type="Proteomes" id="UP000193685">
    <property type="component" value="Unassembled WGS sequence"/>
</dbReference>
<evidence type="ECO:0000256" key="8">
    <source>
        <dbReference type="RuleBase" id="RU367082"/>
    </source>
</evidence>
<comment type="similarity">
    <text evidence="1 8">Belongs to the NTAQ1 family.</text>
</comment>
<proteinExistence type="inferred from homology"/>
<dbReference type="GO" id="GO:0005829">
    <property type="term" value="C:cytosol"/>
    <property type="evidence" value="ECO:0007669"/>
    <property type="project" value="TreeGrafter"/>
</dbReference>